<evidence type="ECO:0000256" key="3">
    <source>
        <dbReference type="SAM" id="Phobius"/>
    </source>
</evidence>
<dbReference type="Pfam" id="PF08239">
    <property type="entry name" value="SH3_3"/>
    <property type="match status" value="1"/>
</dbReference>
<keyword evidence="3" id="KW-0472">Membrane</keyword>
<dbReference type="PROSITE" id="PS51781">
    <property type="entry name" value="SH3B"/>
    <property type="match status" value="1"/>
</dbReference>
<evidence type="ECO:0000256" key="1">
    <source>
        <dbReference type="SAM" id="Coils"/>
    </source>
</evidence>
<evidence type="ECO:0000256" key="2">
    <source>
        <dbReference type="SAM" id="MobiDB-lite"/>
    </source>
</evidence>
<protein>
    <recommendedName>
        <fullName evidence="4">SH3b domain-containing protein</fullName>
    </recommendedName>
</protein>
<reference evidence="5 6" key="1">
    <citation type="journal article" date="2016" name="Nat. Commun.">
        <title>Thousands of microbial genomes shed light on interconnected biogeochemical processes in an aquifer system.</title>
        <authorList>
            <person name="Anantharaman K."/>
            <person name="Brown C.T."/>
            <person name="Hug L.A."/>
            <person name="Sharon I."/>
            <person name="Castelle C.J."/>
            <person name="Probst A.J."/>
            <person name="Thomas B.C."/>
            <person name="Singh A."/>
            <person name="Wilkins M.J."/>
            <person name="Karaoz U."/>
            <person name="Brodie E.L."/>
            <person name="Williams K.H."/>
            <person name="Hubbard S.S."/>
            <person name="Banfield J.F."/>
        </authorList>
    </citation>
    <scope>NUCLEOTIDE SEQUENCE [LARGE SCALE GENOMIC DNA]</scope>
</reference>
<dbReference type="Proteomes" id="UP000177691">
    <property type="component" value="Unassembled WGS sequence"/>
</dbReference>
<keyword evidence="3" id="KW-0812">Transmembrane</keyword>
<feature type="transmembrane region" description="Helical" evidence="3">
    <location>
        <begin position="62"/>
        <end position="81"/>
    </location>
</feature>
<comment type="caution">
    <text evidence="5">The sequence shown here is derived from an EMBL/GenBank/DDBJ whole genome shotgun (WGS) entry which is preliminary data.</text>
</comment>
<feature type="domain" description="SH3b" evidence="4">
    <location>
        <begin position="143"/>
        <end position="210"/>
    </location>
</feature>
<keyword evidence="1" id="KW-0175">Coiled coil</keyword>
<feature type="region of interest" description="Disordered" evidence="2">
    <location>
        <begin position="92"/>
        <end position="138"/>
    </location>
</feature>
<accession>A0A1F5RVQ8</accession>
<dbReference type="EMBL" id="MFFU01000044">
    <property type="protein sequence ID" value="OGF18509.1"/>
    <property type="molecule type" value="Genomic_DNA"/>
</dbReference>
<proteinExistence type="predicted"/>
<name>A0A1F5RVQ8_9BACT</name>
<sequence>MPLDEKKLLQKLKDKDREINELKQLLAEAEHEIKELNDFHGFQRPRPSILESAWLNKLIKRAAFLLIIAVIIFIGVYPWLFKDKILGGKDNGQPAAVDKTESPSDSPAAFVDQPSANQPATTTPASPPESEQAAAGQNVSKPSRLLIVKSDLGWLNVRTEPSVETGKIIKKINSDEEVEWLEKTDNNWYKVKLDQQGHTGYVSGEYVEVK</sequence>
<evidence type="ECO:0000313" key="5">
    <source>
        <dbReference type="EMBL" id="OGF18509.1"/>
    </source>
</evidence>
<feature type="compositionally biased region" description="Low complexity" evidence="2">
    <location>
        <begin position="113"/>
        <end position="135"/>
    </location>
</feature>
<keyword evidence="3" id="KW-1133">Transmembrane helix</keyword>
<dbReference type="InterPro" id="IPR003646">
    <property type="entry name" value="SH3-like_bac-type"/>
</dbReference>
<organism evidence="5 6">
    <name type="scientific">Candidatus Falkowbacteria bacterium RIFCSPHIGHO2_02_FULL_45_15</name>
    <dbReference type="NCBI Taxonomy" id="1797987"/>
    <lineage>
        <taxon>Bacteria</taxon>
        <taxon>Candidatus Falkowiibacteriota</taxon>
    </lineage>
</organism>
<dbReference type="SUPFAM" id="SSF50044">
    <property type="entry name" value="SH3-domain"/>
    <property type="match status" value="1"/>
</dbReference>
<evidence type="ECO:0000259" key="4">
    <source>
        <dbReference type="PROSITE" id="PS51781"/>
    </source>
</evidence>
<evidence type="ECO:0000313" key="6">
    <source>
        <dbReference type="Proteomes" id="UP000177691"/>
    </source>
</evidence>
<dbReference type="Gene3D" id="2.30.30.40">
    <property type="entry name" value="SH3 Domains"/>
    <property type="match status" value="1"/>
</dbReference>
<dbReference type="AlphaFoldDB" id="A0A1F5RVQ8"/>
<dbReference type="InterPro" id="IPR036028">
    <property type="entry name" value="SH3-like_dom_sf"/>
</dbReference>
<gene>
    <name evidence="5" type="ORF">A3D54_02720</name>
</gene>
<feature type="coiled-coil region" evidence="1">
    <location>
        <begin position="5"/>
        <end position="39"/>
    </location>
</feature>